<reference evidence="7" key="1">
    <citation type="submission" date="2015-07" db="EMBL/GenBank/DDBJ databases">
        <title>Near-Complete Genome Sequence of the Cellulolytic Bacterium Bacteroides (Pseudobacteroides) cellulosolvens ATCC 35603.</title>
        <authorList>
            <person name="Dassa B."/>
            <person name="Utturkar S.M."/>
            <person name="Klingeman D.M."/>
            <person name="Hurt R.A."/>
            <person name="Keller M."/>
            <person name="Xu J."/>
            <person name="Reddy Y.H.K."/>
            <person name="Borovok I."/>
            <person name="Grinberg I.R."/>
            <person name="Lamed R."/>
            <person name="Zhivin O."/>
            <person name="Bayer E.A."/>
            <person name="Brown S.D."/>
        </authorList>
    </citation>
    <scope>NUCLEOTIDE SEQUENCE [LARGE SCALE GENOMIC DNA]</scope>
    <source>
        <strain evidence="7">DSM 2933</strain>
    </source>
</reference>
<evidence type="ECO:0000313" key="6">
    <source>
        <dbReference type="EMBL" id="KNY27354.1"/>
    </source>
</evidence>
<dbReference type="Gene3D" id="3.90.1150.10">
    <property type="entry name" value="Aspartate Aminotransferase, domain 1"/>
    <property type="match status" value="1"/>
</dbReference>
<dbReference type="Proteomes" id="UP000036923">
    <property type="component" value="Unassembled WGS sequence"/>
</dbReference>
<evidence type="ECO:0000256" key="4">
    <source>
        <dbReference type="ARBA" id="ARBA00022898"/>
    </source>
</evidence>
<feature type="binding site" evidence="5">
    <location>
        <begin position="224"/>
        <end position="227"/>
    </location>
    <ligand>
        <name>pyridoxal 5'-phosphate</name>
        <dbReference type="ChEBI" id="CHEBI:597326"/>
    </ligand>
</feature>
<dbReference type="InterPro" id="IPR004636">
    <property type="entry name" value="AcOrn/SuccOrn_fam"/>
</dbReference>
<dbReference type="GO" id="GO:0030170">
    <property type="term" value="F:pyridoxal phosphate binding"/>
    <property type="evidence" value="ECO:0007669"/>
    <property type="project" value="InterPro"/>
</dbReference>
<dbReference type="InterPro" id="IPR015424">
    <property type="entry name" value="PyrdxlP-dep_Trfase"/>
</dbReference>
<dbReference type="SUPFAM" id="SSF53383">
    <property type="entry name" value="PLP-dependent transferases"/>
    <property type="match status" value="1"/>
</dbReference>
<keyword evidence="3 5" id="KW-0808">Transferase</keyword>
<dbReference type="GO" id="GO:0006526">
    <property type="term" value="P:L-arginine biosynthetic process"/>
    <property type="evidence" value="ECO:0007669"/>
    <property type="project" value="UniProtKB-UniRule"/>
</dbReference>
<name>A0A0L6JNM0_9FIRM</name>
<protein>
    <recommendedName>
        <fullName evidence="5">Acetylornithine aminotransferase</fullName>
        <shortName evidence="5">ACOAT</shortName>
        <ecNumber evidence="5">2.6.1.11</ecNumber>
    </recommendedName>
</protein>
<accession>A0A0L6JNM0</accession>
<keyword evidence="5" id="KW-0963">Cytoplasm</keyword>
<dbReference type="InterPro" id="IPR015421">
    <property type="entry name" value="PyrdxlP-dep_Trfase_major"/>
</dbReference>
<dbReference type="EMBL" id="LGTC01000001">
    <property type="protein sequence ID" value="KNY27354.1"/>
    <property type="molecule type" value="Genomic_DNA"/>
</dbReference>
<dbReference type="HAMAP" id="MF_01107">
    <property type="entry name" value="ArgD_aminotrans_3"/>
    <property type="match status" value="1"/>
</dbReference>
<feature type="modified residue" description="N6-(pyridoxal phosphate)lysine" evidence="5">
    <location>
        <position position="253"/>
    </location>
</feature>
<dbReference type="GO" id="GO:0042802">
    <property type="term" value="F:identical protein binding"/>
    <property type="evidence" value="ECO:0007669"/>
    <property type="project" value="TreeGrafter"/>
</dbReference>
<feature type="binding site" evidence="5">
    <location>
        <position position="282"/>
    </location>
    <ligand>
        <name>pyridoxal 5'-phosphate</name>
        <dbReference type="ChEBI" id="CHEBI:597326"/>
    </ligand>
</feature>
<keyword evidence="2 5" id="KW-0028">Amino-acid biosynthesis</keyword>
<dbReference type="InterPro" id="IPR015422">
    <property type="entry name" value="PyrdxlP-dep_Trfase_small"/>
</dbReference>
<comment type="subcellular location">
    <subcellularLocation>
        <location evidence="5">Cytoplasm</location>
    </subcellularLocation>
</comment>
<dbReference type="eggNOG" id="COG4992">
    <property type="taxonomic scope" value="Bacteria"/>
</dbReference>
<dbReference type="NCBIfam" id="TIGR00707">
    <property type="entry name" value="argD"/>
    <property type="match status" value="1"/>
</dbReference>
<evidence type="ECO:0000256" key="1">
    <source>
        <dbReference type="ARBA" id="ARBA00022576"/>
    </source>
</evidence>
<dbReference type="NCBIfam" id="NF002325">
    <property type="entry name" value="PRK01278.1"/>
    <property type="match status" value="1"/>
</dbReference>
<evidence type="ECO:0000256" key="2">
    <source>
        <dbReference type="ARBA" id="ARBA00022605"/>
    </source>
</evidence>
<dbReference type="PANTHER" id="PTHR11986">
    <property type="entry name" value="AMINOTRANSFERASE CLASS III"/>
    <property type="match status" value="1"/>
</dbReference>
<keyword evidence="7" id="KW-1185">Reference proteome</keyword>
<evidence type="ECO:0000256" key="3">
    <source>
        <dbReference type="ARBA" id="ARBA00022679"/>
    </source>
</evidence>
<dbReference type="InterPro" id="IPR050103">
    <property type="entry name" value="Class-III_PLP-dep_AT"/>
</dbReference>
<comment type="cofactor">
    <cofactor evidence="5">
        <name>pyridoxal 5'-phosphate</name>
        <dbReference type="ChEBI" id="CHEBI:597326"/>
    </cofactor>
    <text evidence="5">Binds 1 pyridoxal phosphate per subunit.</text>
</comment>
<comment type="subunit">
    <text evidence="5">Homodimer.</text>
</comment>
<sequence length="400" mass="43692">MELNEIMELDKKYFVNTFGNRTPVCFEYGKGINLWSTDGKKYTDLFAGIAVSALGHSHPKLVEAIKTQAEKFIHCSNLYYVEPQAKLAKALVENSCADKVFFSNSGAEANEAAIKLARIYFKKKGMPEKYEIITLEKSFHGRTLATIAATGQDKYQKPYCPLTPSFTSVPANDLEALKKAINSNTCAVMLEPIQGEGGINLISPEYMKGVRELCDKEGIFLILDEVQSGLGRTGKLFAYQHFDIEPDIFTLAKALGGGFPIGAMCAKDHVAAAFEPGDHGSTFGGNPLACAVGLAVMDTMINEKLVENSAKIGDYFIEQLNKLKEKYSFISEIRGKGLMIGIEVNNGKAKELVTACFENGYLVGNVGPGVMRVLPPLIVTKEDVDGFIKAFDSILTKFAN</sequence>
<feature type="binding site" evidence="5">
    <location>
        <position position="142"/>
    </location>
    <ligand>
        <name>N(2)-acetyl-L-ornithine</name>
        <dbReference type="ChEBI" id="CHEBI:57805"/>
    </ligand>
</feature>
<comment type="pathway">
    <text evidence="5">Amino-acid biosynthesis; L-arginine biosynthesis; N(2)-acetyl-L-ornithine from L-glutamate: step 4/4.</text>
</comment>
<dbReference type="InterPro" id="IPR005814">
    <property type="entry name" value="Aminotrans_3"/>
</dbReference>
<dbReference type="FunFam" id="3.40.640.10:FF:000004">
    <property type="entry name" value="Acetylornithine aminotransferase"/>
    <property type="match status" value="1"/>
</dbReference>
<dbReference type="OrthoDB" id="9807885at2"/>
<feature type="binding site" evidence="5">
    <location>
        <position position="139"/>
    </location>
    <ligand>
        <name>pyridoxal 5'-phosphate</name>
        <dbReference type="ChEBI" id="CHEBI:597326"/>
    </ligand>
</feature>
<dbReference type="InterPro" id="IPR049704">
    <property type="entry name" value="Aminotrans_3_PPA_site"/>
</dbReference>
<gene>
    <name evidence="5" type="primary">argD</name>
    <name evidence="6" type="ORF">Bccel_2625</name>
</gene>
<dbReference type="CDD" id="cd00610">
    <property type="entry name" value="OAT_like"/>
    <property type="match status" value="1"/>
</dbReference>
<keyword evidence="5" id="KW-0055">Arginine biosynthesis</keyword>
<dbReference type="UniPathway" id="UPA00068">
    <property type="reaction ID" value="UER00109"/>
</dbReference>
<comment type="catalytic activity">
    <reaction evidence="5">
        <text>N(2)-acetyl-L-ornithine + 2-oxoglutarate = N-acetyl-L-glutamate 5-semialdehyde + L-glutamate</text>
        <dbReference type="Rhea" id="RHEA:18049"/>
        <dbReference type="ChEBI" id="CHEBI:16810"/>
        <dbReference type="ChEBI" id="CHEBI:29123"/>
        <dbReference type="ChEBI" id="CHEBI:29985"/>
        <dbReference type="ChEBI" id="CHEBI:57805"/>
        <dbReference type="EC" id="2.6.1.11"/>
    </reaction>
</comment>
<dbReference type="GO" id="GO:0003992">
    <property type="term" value="F:N2-acetyl-L-ornithine:2-oxoglutarate 5-aminotransferase activity"/>
    <property type="evidence" value="ECO:0007669"/>
    <property type="project" value="UniProtKB-UniRule"/>
</dbReference>
<dbReference type="Gene3D" id="3.40.640.10">
    <property type="entry name" value="Type I PLP-dependent aspartate aminotransferase-like (Major domain)"/>
    <property type="match status" value="1"/>
</dbReference>
<evidence type="ECO:0000313" key="7">
    <source>
        <dbReference type="Proteomes" id="UP000036923"/>
    </source>
</evidence>
<dbReference type="EC" id="2.6.1.11" evidence="5"/>
<comment type="miscellaneous">
    <text evidence="5">May also have succinyldiaminopimelate aminotransferase activity, thus carrying out the corresponding step in lysine biosynthesis.</text>
</comment>
<comment type="similarity">
    <text evidence="5">Belongs to the class-III pyridoxal-phosphate-dependent aminotransferase family. ArgD subfamily.</text>
</comment>
<keyword evidence="4 5" id="KW-0663">Pyridoxal phosphate</keyword>
<feature type="binding site" evidence="5">
    <location>
        <position position="281"/>
    </location>
    <ligand>
        <name>N(2)-acetyl-L-ornithine</name>
        <dbReference type="ChEBI" id="CHEBI:57805"/>
    </ligand>
</feature>
<dbReference type="STRING" id="398512.Bccel_2625"/>
<dbReference type="PROSITE" id="PS00600">
    <property type="entry name" value="AA_TRANSFER_CLASS_3"/>
    <property type="match status" value="1"/>
</dbReference>
<dbReference type="AlphaFoldDB" id="A0A0L6JNM0"/>
<dbReference type="RefSeq" id="WP_036942735.1">
    <property type="nucleotide sequence ID" value="NZ_JQKC01000019.1"/>
</dbReference>
<dbReference type="Pfam" id="PF00202">
    <property type="entry name" value="Aminotran_3"/>
    <property type="match status" value="1"/>
</dbReference>
<proteinExistence type="inferred from homology"/>
<dbReference type="PIRSF" id="PIRSF000521">
    <property type="entry name" value="Transaminase_4ab_Lys_Orn"/>
    <property type="match status" value="1"/>
</dbReference>
<organism evidence="6 7">
    <name type="scientific">Pseudobacteroides cellulosolvens ATCC 35603 = DSM 2933</name>
    <dbReference type="NCBI Taxonomy" id="398512"/>
    <lineage>
        <taxon>Bacteria</taxon>
        <taxon>Bacillati</taxon>
        <taxon>Bacillota</taxon>
        <taxon>Clostridia</taxon>
        <taxon>Eubacteriales</taxon>
        <taxon>Oscillospiraceae</taxon>
        <taxon>Pseudobacteroides</taxon>
    </lineage>
</organism>
<dbReference type="PATRIC" id="fig|398512.5.peg.2733"/>
<dbReference type="GO" id="GO:0005737">
    <property type="term" value="C:cytoplasm"/>
    <property type="evidence" value="ECO:0007669"/>
    <property type="project" value="UniProtKB-SubCell"/>
</dbReference>
<keyword evidence="1 5" id="KW-0032">Aminotransferase</keyword>
<comment type="caution">
    <text evidence="6">The sequence shown here is derived from an EMBL/GenBank/DDBJ whole genome shotgun (WGS) entry which is preliminary data.</text>
</comment>
<feature type="binding site" evidence="5">
    <location>
        <begin position="106"/>
        <end position="107"/>
    </location>
    <ligand>
        <name>pyridoxal 5'-phosphate</name>
        <dbReference type="ChEBI" id="CHEBI:597326"/>
    </ligand>
</feature>
<dbReference type="PANTHER" id="PTHR11986:SF79">
    <property type="entry name" value="ACETYLORNITHINE AMINOTRANSFERASE, MITOCHONDRIAL"/>
    <property type="match status" value="1"/>
</dbReference>
<evidence type="ECO:0000256" key="5">
    <source>
        <dbReference type="HAMAP-Rule" id="MF_01107"/>
    </source>
</evidence>